<dbReference type="Pfam" id="PF09851">
    <property type="entry name" value="SHOCT"/>
    <property type="match status" value="1"/>
</dbReference>
<evidence type="ECO:0000256" key="1">
    <source>
        <dbReference type="SAM" id="SignalP"/>
    </source>
</evidence>
<keyword evidence="1" id="KW-0732">Signal</keyword>
<evidence type="ECO:0000259" key="2">
    <source>
        <dbReference type="Pfam" id="PF09851"/>
    </source>
</evidence>
<evidence type="ECO:0000313" key="3">
    <source>
        <dbReference type="EMBL" id="MBK6006872.1"/>
    </source>
</evidence>
<gene>
    <name evidence="3" type="ORF">JJB11_12295</name>
</gene>
<proteinExistence type="predicted"/>
<feature type="domain" description="SHOCT" evidence="2">
    <location>
        <begin position="139"/>
        <end position="164"/>
    </location>
</feature>
<reference evidence="3" key="1">
    <citation type="journal article" date="2012" name="J. Microbiol. Biotechnol.">
        <title>Ramlibacter ginsenosidimutans sp. nov., with ginsenoside-converting activity.</title>
        <authorList>
            <person name="Wang L."/>
            <person name="An D.S."/>
            <person name="Kim S.G."/>
            <person name="Jin F.X."/>
            <person name="Kim S.C."/>
            <person name="Lee S.T."/>
            <person name="Im W.T."/>
        </authorList>
    </citation>
    <scope>NUCLEOTIDE SEQUENCE</scope>
    <source>
        <strain evidence="3">KACC 17527</strain>
    </source>
</reference>
<protein>
    <submittedName>
        <fullName evidence="3">SHOCT domain-containing protein</fullName>
    </submittedName>
</protein>
<name>A0A934WN51_9BURK</name>
<sequence>MKTWMYTGALCLALVGCAANPPVTSLSPDTYMITRIDKGGIFGNAAAMKADVIGEANEFAAKQGKVAVPLVIHETPLRGCPACWASIEYQFRVVEPSDPEVRRTSLVPVAPRSEVIIDDRTAPNGQPPLPPAKDLYSEMLKLDDLRKRGLLTDAEFEAQKTRLLQGR</sequence>
<accession>A0A934WN51</accession>
<organism evidence="3 4">
    <name type="scientific">Ramlibacter ginsenosidimutans</name>
    <dbReference type="NCBI Taxonomy" id="502333"/>
    <lineage>
        <taxon>Bacteria</taxon>
        <taxon>Pseudomonadati</taxon>
        <taxon>Pseudomonadota</taxon>
        <taxon>Betaproteobacteria</taxon>
        <taxon>Burkholderiales</taxon>
        <taxon>Comamonadaceae</taxon>
        <taxon>Ramlibacter</taxon>
    </lineage>
</organism>
<evidence type="ECO:0000313" key="4">
    <source>
        <dbReference type="Proteomes" id="UP000630528"/>
    </source>
</evidence>
<dbReference type="Proteomes" id="UP000630528">
    <property type="component" value="Unassembled WGS sequence"/>
</dbReference>
<reference evidence="3" key="2">
    <citation type="submission" date="2021-01" db="EMBL/GenBank/DDBJ databases">
        <authorList>
            <person name="Kang M."/>
        </authorList>
    </citation>
    <scope>NUCLEOTIDE SEQUENCE</scope>
    <source>
        <strain evidence="3">KACC 17527</strain>
    </source>
</reference>
<dbReference type="InterPro" id="IPR018649">
    <property type="entry name" value="SHOCT"/>
</dbReference>
<dbReference type="RefSeq" id="WP_201171188.1">
    <property type="nucleotide sequence ID" value="NZ_JAEPWM010000004.1"/>
</dbReference>
<feature type="signal peptide" evidence="1">
    <location>
        <begin position="1"/>
        <end position="18"/>
    </location>
</feature>
<dbReference type="EMBL" id="JAEPWM010000004">
    <property type="protein sequence ID" value="MBK6006872.1"/>
    <property type="molecule type" value="Genomic_DNA"/>
</dbReference>
<dbReference type="PROSITE" id="PS51257">
    <property type="entry name" value="PROKAR_LIPOPROTEIN"/>
    <property type="match status" value="1"/>
</dbReference>
<feature type="chain" id="PRO_5037212097" evidence="1">
    <location>
        <begin position="19"/>
        <end position="167"/>
    </location>
</feature>
<dbReference type="AlphaFoldDB" id="A0A934WN51"/>
<comment type="caution">
    <text evidence="3">The sequence shown here is derived from an EMBL/GenBank/DDBJ whole genome shotgun (WGS) entry which is preliminary data.</text>
</comment>
<keyword evidence="4" id="KW-1185">Reference proteome</keyword>